<feature type="signal peptide" evidence="3">
    <location>
        <begin position="1"/>
        <end position="23"/>
    </location>
</feature>
<dbReference type="SUPFAM" id="SSF69360">
    <property type="entry name" value="Cell wall binding repeat"/>
    <property type="match status" value="1"/>
</dbReference>
<dbReference type="Pfam" id="PF19127">
    <property type="entry name" value="Choline_bind_3"/>
    <property type="match status" value="2"/>
</dbReference>
<feature type="repeat" description="Cell wall-binding" evidence="2">
    <location>
        <begin position="261"/>
        <end position="280"/>
    </location>
</feature>
<evidence type="ECO:0000313" key="4">
    <source>
        <dbReference type="EMBL" id="ORP03604.1"/>
    </source>
</evidence>
<proteinExistence type="predicted"/>
<evidence type="ECO:0000256" key="2">
    <source>
        <dbReference type="PROSITE-ProRule" id="PRU00591"/>
    </source>
</evidence>
<dbReference type="EMBL" id="NCVM01000025">
    <property type="protein sequence ID" value="ORP03604.1"/>
    <property type="molecule type" value="Genomic_DNA"/>
</dbReference>
<feature type="repeat" description="Cell wall-binding" evidence="2">
    <location>
        <begin position="301"/>
        <end position="320"/>
    </location>
</feature>
<feature type="repeat" description="Cell wall-binding" evidence="2">
    <location>
        <begin position="281"/>
        <end position="300"/>
    </location>
</feature>
<dbReference type="Gene3D" id="2.60.40.10">
    <property type="entry name" value="Immunoglobulins"/>
    <property type="match status" value="1"/>
</dbReference>
<accession>A0A1X1KW27</accession>
<keyword evidence="1" id="KW-0677">Repeat</keyword>
<evidence type="ECO:0000256" key="1">
    <source>
        <dbReference type="ARBA" id="ARBA00022737"/>
    </source>
</evidence>
<protein>
    <submittedName>
        <fullName evidence="4">Uncharacterized protein</fullName>
    </submittedName>
</protein>
<name>A0A1X1KW27_STRMT</name>
<evidence type="ECO:0000256" key="3">
    <source>
        <dbReference type="SAM" id="SignalP"/>
    </source>
</evidence>
<dbReference type="InterPro" id="IPR018337">
    <property type="entry name" value="Cell_wall/Cho-bd_repeat"/>
</dbReference>
<dbReference type="Gene3D" id="2.10.270.10">
    <property type="entry name" value="Cholin Binding"/>
    <property type="match status" value="1"/>
</dbReference>
<evidence type="ECO:0000313" key="5">
    <source>
        <dbReference type="Proteomes" id="UP000193388"/>
    </source>
</evidence>
<feature type="chain" id="PRO_5012055223" evidence="3">
    <location>
        <begin position="24"/>
        <end position="339"/>
    </location>
</feature>
<dbReference type="Pfam" id="PF01473">
    <property type="entry name" value="Choline_bind_1"/>
    <property type="match status" value="1"/>
</dbReference>
<gene>
    <name evidence="4" type="ORF">B7693_03415</name>
</gene>
<comment type="caution">
    <text evidence="4">The sequence shown here is derived from an EMBL/GenBank/DDBJ whole genome shotgun (WGS) entry which is preliminary data.</text>
</comment>
<organism evidence="4 5">
    <name type="scientific">Streptococcus mitis</name>
    <dbReference type="NCBI Taxonomy" id="28037"/>
    <lineage>
        <taxon>Bacteria</taxon>
        <taxon>Bacillati</taxon>
        <taxon>Bacillota</taxon>
        <taxon>Bacilli</taxon>
        <taxon>Lactobacillales</taxon>
        <taxon>Streptococcaceae</taxon>
        <taxon>Streptococcus</taxon>
        <taxon>Streptococcus mitis group</taxon>
    </lineage>
</organism>
<dbReference type="SUPFAM" id="SSF49373">
    <property type="entry name" value="Invasin/intimin cell-adhesion fragments"/>
    <property type="match status" value="1"/>
</dbReference>
<sequence length="339" mass="36289">MKKVLLTSAVALAAFGAVQAVSANTVTLKPGMVDPTTGKLVTDAGSNNGQNTATDKDVFQNGKLVNNLPGYSRFGNFDIKTASVTPVAEVKDKGEHYVRVNVVDAKGNPIPGVAIDFAVTTDKGVVYVTVTTDETGSAIVTKTAKVKADAAGTEVDAELPVSFAEGTVVKYRLVKSHATDGKDVEFVGEFKVSGDLYTNANIVINEVRHTDVTFQGQSATGWRKDAKGQWSYLKDAKGTKATGWLKDNGTWYYLNAEGVMQTGWVKDNGTWYYLDGSGAMQTGWKYVGGQWYYLDGSGAMQTGWKYVGGQWYYLSGSGALLVNTTTPDGYKVNANGELV</sequence>
<dbReference type="InterPro" id="IPR013783">
    <property type="entry name" value="Ig-like_fold"/>
</dbReference>
<dbReference type="Proteomes" id="UP000193388">
    <property type="component" value="Unassembled WGS sequence"/>
</dbReference>
<reference evidence="4 5" key="1">
    <citation type="journal article" date="2016" name="Eur. J. Clin. Microbiol. Infect. Dis.">
        <title>Whole genome sequencing as a tool for phylogenetic analysis of clinical strains of Mitis group streptococci.</title>
        <authorList>
            <person name="Rasmussen L.H."/>
            <person name="Dargis R."/>
            <person name="Hojholt K."/>
            <person name="Christensen J.J."/>
            <person name="Skovgaard O."/>
            <person name="Justesen U.S."/>
            <person name="Rosenvinge F.S."/>
            <person name="Moser C."/>
            <person name="Lukjancenko O."/>
            <person name="Rasmussen S."/>
            <person name="Nielsen X.C."/>
        </authorList>
    </citation>
    <scope>NUCLEOTIDE SEQUENCE [LARGE SCALE GENOMIC DNA]</scope>
    <source>
        <strain evidence="4 5">B_5756_13</strain>
    </source>
</reference>
<dbReference type="RefSeq" id="WP_084928302.1">
    <property type="nucleotide sequence ID" value="NZ_NCVM01000025.1"/>
</dbReference>
<keyword evidence="3" id="KW-0732">Signal</keyword>
<dbReference type="InterPro" id="IPR008964">
    <property type="entry name" value="Invasin/intimin_cell_adhesion"/>
</dbReference>
<dbReference type="AlphaFoldDB" id="A0A1X1KW27"/>
<feature type="repeat" description="Cell wall-binding" evidence="2">
    <location>
        <begin position="241"/>
        <end position="260"/>
    </location>
</feature>
<dbReference type="PROSITE" id="PS51170">
    <property type="entry name" value="CW"/>
    <property type="match status" value="4"/>
</dbReference>